<dbReference type="RefSeq" id="XP_016654502.1">
    <property type="nucleotide sequence ID" value="XM_016799174.1"/>
</dbReference>
<dbReference type="Proteomes" id="UP000071118">
    <property type="component" value="Chromosome 13"/>
</dbReference>
<proteinExistence type="inferred from homology"/>
<evidence type="ECO:0000256" key="3">
    <source>
        <dbReference type="ARBA" id="ARBA00022692"/>
    </source>
</evidence>
<dbReference type="GeneID" id="27795013"/>
<evidence type="ECO:0000313" key="10">
    <source>
        <dbReference type="EMBL" id="VTZ70143.1"/>
    </source>
</evidence>
<feature type="transmembrane region" description="Helical" evidence="7">
    <location>
        <begin position="275"/>
        <end position="297"/>
    </location>
</feature>
<name>A0A077TSN5_PLACU</name>
<dbReference type="EMBL" id="LK022890">
    <property type="protein sequence ID" value="VTZ70143.1"/>
    <property type="molecule type" value="Genomic_DNA"/>
</dbReference>
<dbReference type="Pfam" id="PF04511">
    <property type="entry name" value="DER1"/>
    <property type="match status" value="1"/>
</dbReference>
<keyword evidence="8" id="KW-0732">Signal</keyword>
<reference evidence="10" key="2">
    <citation type="submission" date="2014-05" db="EMBL/GenBank/DDBJ databases">
        <authorList>
            <person name="Aslett M.A."/>
            <person name="De Silva N."/>
        </authorList>
    </citation>
    <scope>NUCLEOTIDE SEQUENCE</scope>
    <source>
        <strain evidence="10">AS</strain>
    </source>
</reference>
<dbReference type="InterPro" id="IPR007599">
    <property type="entry name" value="DER1"/>
</dbReference>
<comment type="function">
    <text evidence="7">May be involved in the degradation of misfolded endoplasmic reticulum (ER) luminal proteins.</text>
</comment>
<keyword evidence="3 7" id="KW-0812">Transmembrane</keyword>
<feature type="transmembrane region" description="Helical" evidence="7">
    <location>
        <begin position="151"/>
        <end position="171"/>
    </location>
</feature>
<feature type="transmembrane region" description="Helical" evidence="7">
    <location>
        <begin position="192"/>
        <end position="214"/>
    </location>
</feature>
<accession>A0A077TSN5</accession>
<evidence type="ECO:0000256" key="2">
    <source>
        <dbReference type="ARBA" id="ARBA00008917"/>
    </source>
</evidence>
<evidence type="ECO:0000313" key="12">
    <source>
        <dbReference type="Proteomes" id="UP000195489"/>
    </source>
</evidence>
<dbReference type="Gene3D" id="1.20.1540.10">
    <property type="entry name" value="Rhomboid-like"/>
    <property type="match status" value="1"/>
</dbReference>
<feature type="transmembrane region" description="Helical" evidence="7">
    <location>
        <begin position="303"/>
        <end position="325"/>
    </location>
</feature>
<evidence type="ECO:0000256" key="7">
    <source>
        <dbReference type="RuleBase" id="RU363059"/>
    </source>
</evidence>
<dbReference type="SUPFAM" id="SSF144091">
    <property type="entry name" value="Rhomboid-like"/>
    <property type="match status" value="1"/>
</dbReference>
<sequence>MKMCIFFYVLLFFIYINGIQDVRVECRKEYHIKKIPNGITNKLIYNEIRGKNSNSINSVIYKRNILFHIRIPKKTLQGRNLFSNDIRNKKINEFLQKKKNSCYLHINSDVNEIKKKRDKLLKDVLLNAKQLQEYINNLKSTLLHKYKDTKIITKFFLSTSFLVMVLNLFGLRPEDIALHDKRIIRAFEFYRIITSALFYGDISLYVLTNIYMLYLQSQELEKSVGSSEALAFYLSQITILSTICSFMKKPFYSTALLKSLLFTNCMLNPYNKSNLIFGINIYNMYLPYLSIVIDILHAQDFNASLSGILGVISGAIYYFSNIYLLEKCNTKFFKIPQILRNYLDSFNTDEFVF</sequence>
<dbReference type="VEuPathDB" id="PlasmoDB:PCHAS_1319300"/>
<dbReference type="InterPro" id="IPR035952">
    <property type="entry name" value="Rhomboid-like_sf"/>
</dbReference>
<comment type="similarity">
    <text evidence="2 7">Belongs to the derlin family.</text>
</comment>
<protein>
    <recommendedName>
        <fullName evidence="7">Derlin</fullName>
    </recommendedName>
</protein>
<dbReference type="AlphaFoldDB" id="A0A077TSN5"/>
<gene>
    <name evidence="10" type="ORF">PCHAS_1319300</name>
    <name evidence="9" type="ORF">PCHCB_000370800</name>
</gene>
<evidence type="ECO:0000313" key="9">
    <source>
        <dbReference type="EMBL" id="SCM07487.1"/>
    </source>
</evidence>
<dbReference type="PANTHER" id="PTHR11009">
    <property type="entry name" value="DER1-LIKE PROTEIN, DERLIN"/>
    <property type="match status" value="1"/>
</dbReference>
<feature type="chain" id="PRO_5014501762" description="Derlin" evidence="8">
    <location>
        <begin position="19"/>
        <end position="353"/>
    </location>
</feature>
<keyword evidence="11" id="KW-1185">Reference proteome</keyword>
<evidence type="ECO:0000313" key="11">
    <source>
        <dbReference type="Proteomes" id="UP000071118"/>
    </source>
</evidence>
<evidence type="ECO:0000256" key="6">
    <source>
        <dbReference type="ARBA" id="ARBA00023136"/>
    </source>
</evidence>
<evidence type="ECO:0000256" key="8">
    <source>
        <dbReference type="SAM" id="SignalP"/>
    </source>
</evidence>
<comment type="subcellular location">
    <subcellularLocation>
        <location evidence="1 7">Endoplasmic reticulum membrane</location>
        <topology evidence="1 7">Multi-pass membrane protein</topology>
    </subcellularLocation>
</comment>
<dbReference type="GO" id="GO:0005789">
    <property type="term" value="C:endoplasmic reticulum membrane"/>
    <property type="evidence" value="ECO:0007669"/>
    <property type="project" value="UniProtKB-SubCell"/>
</dbReference>
<evidence type="ECO:0000256" key="1">
    <source>
        <dbReference type="ARBA" id="ARBA00004477"/>
    </source>
</evidence>
<dbReference type="EMBL" id="LT608165">
    <property type="protein sequence ID" value="SCM07487.1"/>
    <property type="molecule type" value="Genomic_DNA"/>
</dbReference>
<feature type="signal peptide" evidence="8">
    <location>
        <begin position="1"/>
        <end position="18"/>
    </location>
</feature>
<evidence type="ECO:0000256" key="4">
    <source>
        <dbReference type="ARBA" id="ARBA00022824"/>
    </source>
</evidence>
<keyword evidence="5 7" id="KW-1133">Transmembrane helix</keyword>
<feature type="transmembrane region" description="Helical" evidence="7">
    <location>
        <begin position="229"/>
        <end position="247"/>
    </location>
</feature>
<keyword evidence="6 7" id="KW-0472">Membrane</keyword>
<evidence type="ECO:0000256" key="5">
    <source>
        <dbReference type="ARBA" id="ARBA00022989"/>
    </source>
</evidence>
<dbReference type="GO" id="GO:0006950">
    <property type="term" value="P:response to stress"/>
    <property type="evidence" value="ECO:0007669"/>
    <property type="project" value="UniProtKB-ARBA"/>
</dbReference>
<reference evidence="10 11" key="1">
    <citation type="journal article" date="2014" name="BMC Biol.">
        <title>A comprehensive evaluation of rodent malaria parasite genomes and gene expression.</title>
        <authorList>
            <person name="Otto T.D."/>
            <person name="Bohme U."/>
            <person name="Jackson A.P."/>
            <person name="Hunt M."/>
            <person name="Franke-Fayard B."/>
            <person name="Hoeijmakers W.A."/>
            <person name="Religa A.A."/>
            <person name="Robertson L."/>
            <person name="Sanders M."/>
            <person name="Ogun S.A."/>
            <person name="Cunningham D."/>
            <person name="Erhart A."/>
            <person name="Billker O."/>
            <person name="Khan S.M."/>
            <person name="Stunnenberg H.G."/>
            <person name="Langhorne J."/>
            <person name="Holder A.A."/>
            <person name="Waters A.P."/>
            <person name="Newbold C.I."/>
            <person name="Pain A."/>
            <person name="Berriman M."/>
            <person name="Janse C.J."/>
        </authorList>
    </citation>
    <scope>NUCLEOTIDE SEQUENCE [LARGE SCALE GENOMIC DNA]</scope>
    <source>
        <strain evidence="10 11">AS</strain>
    </source>
</reference>
<dbReference type="KEGG" id="pcb:PCHAS_1319300"/>
<dbReference type="OrthoDB" id="19102at2759"/>
<organism evidence="10 11">
    <name type="scientific">Plasmodium chabaudi chabaudi</name>
    <dbReference type="NCBI Taxonomy" id="31271"/>
    <lineage>
        <taxon>Eukaryota</taxon>
        <taxon>Sar</taxon>
        <taxon>Alveolata</taxon>
        <taxon>Apicomplexa</taxon>
        <taxon>Aconoidasida</taxon>
        <taxon>Haemosporida</taxon>
        <taxon>Plasmodiidae</taxon>
        <taxon>Plasmodium</taxon>
        <taxon>Plasmodium (Vinckeia)</taxon>
    </lineage>
</organism>
<reference evidence="10" key="3">
    <citation type="submission" date="2019-05" db="EMBL/GenBank/DDBJ databases">
        <authorList>
            <consortium name="Pathogen Informatics"/>
        </authorList>
    </citation>
    <scope>NUCLEOTIDE SEQUENCE</scope>
    <source>
        <strain evidence="10">AS</strain>
        <strain evidence="9 12">CB</strain>
    </source>
</reference>
<keyword evidence="4 7" id="KW-0256">Endoplasmic reticulum</keyword>
<dbReference type="Proteomes" id="UP000195489">
    <property type="component" value="Chromosome 13"/>
</dbReference>